<comment type="similarity">
    <text evidence="2 8">Belongs to the glycosyl hydrolase 5 (cellulase A) family.</text>
</comment>
<feature type="chain" id="PRO_5012225520" description="cellulase" evidence="9">
    <location>
        <begin position="19"/>
        <end position="345"/>
    </location>
</feature>
<evidence type="ECO:0000256" key="4">
    <source>
        <dbReference type="ARBA" id="ARBA00022729"/>
    </source>
</evidence>
<dbReference type="GO" id="GO:0008810">
    <property type="term" value="F:cellulase activity"/>
    <property type="evidence" value="ECO:0007669"/>
    <property type="project" value="UniProtKB-EC"/>
</dbReference>
<dbReference type="EC" id="3.2.1.4" evidence="3"/>
<sequence length="345" mass="38322">MKLNALLVAATAGSLALASPARQSKGITKRQNKLQWFGVNESVAEFGQGSYPGEKDEHYRWPDLTTIQTLQGRGMNVFRVAFSMERLIPDNLNGEIAQEYFDDLKATIDGITNLGAQAILDPHNFGRYYDNIITSTQDFGAFWTKVATAFKDNQLVIFDTSHSPPTSALHNEYHDMDQQLVVNLNQAAIDAIRAAGATEQHIFVEGNSWSGAWTWTDVNDSMKQLTDPSDKIVFQMHQYLDADGSGTHEDCVSGTIGRERVTAATQWLKDNGKVGILGEFAGGNNDVCKQAVVGMVDYLVENSDVWLGALWWAAGPWWADYMFNMEPETGIAYQEYLPLLEQYGS</sequence>
<accession>A0A2B7XXZ4</accession>
<dbReference type="InterPro" id="IPR017853">
    <property type="entry name" value="GH"/>
</dbReference>
<evidence type="ECO:0000256" key="6">
    <source>
        <dbReference type="ARBA" id="ARBA00023295"/>
    </source>
</evidence>
<evidence type="ECO:0000256" key="3">
    <source>
        <dbReference type="ARBA" id="ARBA00012601"/>
    </source>
</evidence>
<keyword evidence="5 8" id="KW-0378">Hydrolase</keyword>
<dbReference type="PANTHER" id="PTHR34142:SF1">
    <property type="entry name" value="GLYCOSIDE HYDROLASE FAMILY 5 DOMAIN-CONTAINING PROTEIN"/>
    <property type="match status" value="1"/>
</dbReference>
<evidence type="ECO:0000256" key="2">
    <source>
        <dbReference type="ARBA" id="ARBA00005641"/>
    </source>
</evidence>
<organism evidence="11 12">
    <name type="scientific">Polytolypa hystricis (strain UAMH7299)</name>
    <dbReference type="NCBI Taxonomy" id="1447883"/>
    <lineage>
        <taxon>Eukaryota</taxon>
        <taxon>Fungi</taxon>
        <taxon>Dikarya</taxon>
        <taxon>Ascomycota</taxon>
        <taxon>Pezizomycotina</taxon>
        <taxon>Eurotiomycetes</taxon>
        <taxon>Eurotiomycetidae</taxon>
        <taxon>Onygenales</taxon>
        <taxon>Onygenales incertae sedis</taxon>
        <taxon>Polytolypa</taxon>
    </lineage>
</organism>
<dbReference type="GO" id="GO:0009251">
    <property type="term" value="P:glucan catabolic process"/>
    <property type="evidence" value="ECO:0007669"/>
    <property type="project" value="TreeGrafter"/>
</dbReference>
<evidence type="ECO:0000256" key="5">
    <source>
        <dbReference type="ARBA" id="ARBA00022801"/>
    </source>
</evidence>
<comment type="function">
    <text evidence="7">Has endoglucanase activity on substrates containing beta-1,4 glycosidic bonds, like in carboxymethylcellulose (CMC), hydroxyethylcellulose (HEC) and beta-glucan. Involved in the degradation of complex natural cellulosic substrates.</text>
</comment>
<feature type="signal peptide" evidence="9">
    <location>
        <begin position="1"/>
        <end position="18"/>
    </location>
</feature>
<protein>
    <recommendedName>
        <fullName evidence="3">cellulase</fullName>
        <ecNumber evidence="3">3.2.1.4</ecNumber>
    </recommendedName>
</protein>
<comment type="caution">
    <text evidence="11">The sequence shown here is derived from an EMBL/GenBank/DDBJ whole genome shotgun (WGS) entry which is preliminary data.</text>
</comment>
<dbReference type="SUPFAM" id="SSF51445">
    <property type="entry name" value="(Trans)glycosidases"/>
    <property type="match status" value="1"/>
</dbReference>
<evidence type="ECO:0000256" key="8">
    <source>
        <dbReference type="RuleBase" id="RU361153"/>
    </source>
</evidence>
<evidence type="ECO:0000256" key="9">
    <source>
        <dbReference type="SAM" id="SignalP"/>
    </source>
</evidence>
<evidence type="ECO:0000259" key="10">
    <source>
        <dbReference type="Pfam" id="PF00150"/>
    </source>
</evidence>
<feature type="domain" description="Glycoside hydrolase family 5" evidence="10">
    <location>
        <begin position="36"/>
        <end position="314"/>
    </location>
</feature>
<dbReference type="Proteomes" id="UP000224634">
    <property type="component" value="Unassembled WGS sequence"/>
</dbReference>
<comment type="catalytic activity">
    <reaction evidence="1">
        <text>Endohydrolysis of (1-&gt;4)-beta-D-glucosidic linkages in cellulose, lichenin and cereal beta-D-glucans.</text>
        <dbReference type="EC" id="3.2.1.4"/>
    </reaction>
</comment>
<reference evidence="11 12" key="1">
    <citation type="submission" date="2017-10" db="EMBL/GenBank/DDBJ databases">
        <title>Comparative genomics in systemic dimorphic fungi from Ajellomycetaceae.</title>
        <authorList>
            <person name="Munoz J.F."/>
            <person name="Mcewen J.G."/>
            <person name="Clay O.K."/>
            <person name="Cuomo C.A."/>
        </authorList>
    </citation>
    <scope>NUCLEOTIDE SEQUENCE [LARGE SCALE GENOMIC DNA]</scope>
    <source>
        <strain evidence="11 12">UAMH7299</strain>
    </source>
</reference>
<keyword evidence="12" id="KW-1185">Reference proteome</keyword>
<dbReference type="InterPro" id="IPR001547">
    <property type="entry name" value="Glyco_hydro_5"/>
</dbReference>
<dbReference type="Pfam" id="PF00150">
    <property type="entry name" value="Cellulase"/>
    <property type="match status" value="1"/>
</dbReference>
<dbReference type="OrthoDB" id="5823761at2759"/>
<proteinExistence type="inferred from homology"/>
<evidence type="ECO:0000313" key="11">
    <source>
        <dbReference type="EMBL" id="PGH13900.1"/>
    </source>
</evidence>
<dbReference type="FunFam" id="3.20.20.80:FF:000078">
    <property type="entry name" value="Endo-beta-1,4-glucanase B"/>
    <property type="match status" value="1"/>
</dbReference>
<evidence type="ECO:0000256" key="7">
    <source>
        <dbReference type="ARBA" id="ARBA00025192"/>
    </source>
</evidence>
<dbReference type="PANTHER" id="PTHR34142">
    <property type="entry name" value="ENDO-BETA-1,4-GLUCANASE A"/>
    <property type="match status" value="1"/>
</dbReference>
<evidence type="ECO:0000313" key="12">
    <source>
        <dbReference type="Proteomes" id="UP000224634"/>
    </source>
</evidence>
<name>A0A2B7XXZ4_POLH7</name>
<dbReference type="STRING" id="1447883.A0A2B7XXZ4"/>
<gene>
    <name evidence="11" type="ORF">AJ80_06169</name>
</gene>
<keyword evidence="6 8" id="KW-0326">Glycosidase</keyword>
<keyword evidence="4 9" id="KW-0732">Signal</keyword>
<dbReference type="Gene3D" id="3.20.20.80">
    <property type="entry name" value="Glycosidases"/>
    <property type="match status" value="1"/>
</dbReference>
<evidence type="ECO:0000256" key="1">
    <source>
        <dbReference type="ARBA" id="ARBA00000966"/>
    </source>
</evidence>
<dbReference type="AlphaFoldDB" id="A0A2B7XXZ4"/>
<dbReference type="EMBL" id="PDNA01000099">
    <property type="protein sequence ID" value="PGH13900.1"/>
    <property type="molecule type" value="Genomic_DNA"/>
</dbReference>